<name>X0SPM0_9ZZZZ</name>
<organism evidence="1">
    <name type="scientific">marine sediment metagenome</name>
    <dbReference type="NCBI Taxonomy" id="412755"/>
    <lineage>
        <taxon>unclassified sequences</taxon>
        <taxon>metagenomes</taxon>
        <taxon>ecological metagenomes</taxon>
    </lineage>
</organism>
<dbReference type="SUPFAM" id="SSF55831">
    <property type="entry name" value="Thymidylate synthase/dCMP hydroxymethylase"/>
    <property type="match status" value="1"/>
</dbReference>
<reference evidence="1" key="1">
    <citation type="journal article" date="2014" name="Front. Microbiol.">
        <title>High frequency of phylogenetically diverse reductive dehalogenase-homologous genes in deep subseafloor sedimentary metagenomes.</title>
        <authorList>
            <person name="Kawai M."/>
            <person name="Futagami T."/>
            <person name="Toyoda A."/>
            <person name="Takaki Y."/>
            <person name="Nishi S."/>
            <person name="Hori S."/>
            <person name="Arai W."/>
            <person name="Tsubouchi T."/>
            <person name="Morono Y."/>
            <person name="Uchiyama I."/>
            <person name="Ito T."/>
            <person name="Fujiyama A."/>
            <person name="Inagaki F."/>
            <person name="Takami H."/>
        </authorList>
    </citation>
    <scope>NUCLEOTIDE SEQUENCE</scope>
    <source>
        <strain evidence="1">Expedition CK06-06</strain>
    </source>
</reference>
<protein>
    <recommendedName>
        <fullName evidence="2">Thymidylate synthase/dCMP hydroxymethylase domain-containing protein</fullName>
    </recommendedName>
</protein>
<feature type="non-terminal residue" evidence="1">
    <location>
        <position position="1"/>
    </location>
</feature>
<comment type="caution">
    <text evidence="1">The sequence shown here is derived from an EMBL/GenBank/DDBJ whole genome shotgun (WGS) entry which is preliminary data.</text>
</comment>
<dbReference type="AlphaFoldDB" id="X0SPM0"/>
<sequence length="154" mass="17933">GQMGGTWDDYHSPCLQRFWFRLVPLGDGYRLNVNSHWRSRDHLKAVPQNIFGVTEIIHEQVRTELGERLGVPVERGRYIDISDSLHLYGHYLDPRMQGNDAERYLEDIFRVSRGEPIEDRLILPGTDLHDITMEEIEKEYRSTRNNPDLGRGSG</sequence>
<accession>X0SPM0</accession>
<evidence type="ECO:0008006" key="2">
    <source>
        <dbReference type="Google" id="ProtNLM"/>
    </source>
</evidence>
<dbReference type="EMBL" id="BARS01006083">
    <property type="protein sequence ID" value="GAF82999.1"/>
    <property type="molecule type" value="Genomic_DNA"/>
</dbReference>
<proteinExistence type="predicted"/>
<dbReference type="InterPro" id="IPR036926">
    <property type="entry name" value="Thymidate_synth/dCMP_Mease_sf"/>
</dbReference>
<gene>
    <name evidence="1" type="ORF">S01H1_11899</name>
</gene>
<dbReference type="Gene3D" id="3.30.572.10">
    <property type="entry name" value="Thymidylate synthase/dCMP hydroxymethylase domain"/>
    <property type="match status" value="1"/>
</dbReference>
<evidence type="ECO:0000313" key="1">
    <source>
        <dbReference type="EMBL" id="GAF82999.1"/>
    </source>
</evidence>